<dbReference type="EMBL" id="GL883110">
    <property type="protein sequence ID" value="EGG06038.1"/>
    <property type="molecule type" value="Genomic_DNA"/>
</dbReference>
<evidence type="ECO:0000313" key="2">
    <source>
        <dbReference type="EMBL" id="EGG06038.1"/>
    </source>
</evidence>
<reference evidence="3" key="1">
    <citation type="journal article" date="2011" name="Proc. Natl. Acad. Sci. U.S.A.">
        <title>Obligate biotrophy features unraveled by the genomic analysis of rust fungi.</title>
        <authorList>
            <person name="Duplessis S."/>
            <person name="Cuomo C.A."/>
            <person name="Lin Y.-C."/>
            <person name="Aerts A."/>
            <person name="Tisserant E."/>
            <person name="Veneault-Fourrey C."/>
            <person name="Joly D.L."/>
            <person name="Hacquard S."/>
            <person name="Amselem J."/>
            <person name="Cantarel B.L."/>
            <person name="Chiu R."/>
            <person name="Coutinho P.M."/>
            <person name="Feau N."/>
            <person name="Field M."/>
            <person name="Frey P."/>
            <person name="Gelhaye E."/>
            <person name="Goldberg J."/>
            <person name="Grabherr M.G."/>
            <person name="Kodira C.D."/>
            <person name="Kohler A."/>
            <person name="Kuees U."/>
            <person name="Lindquist E.A."/>
            <person name="Lucas S.M."/>
            <person name="Mago R."/>
            <person name="Mauceli E."/>
            <person name="Morin E."/>
            <person name="Murat C."/>
            <person name="Pangilinan J.L."/>
            <person name="Park R."/>
            <person name="Pearson M."/>
            <person name="Quesneville H."/>
            <person name="Rouhier N."/>
            <person name="Sakthikumar S."/>
            <person name="Salamov A.A."/>
            <person name="Schmutz J."/>
            <person name="Selles B."/>
            <person name="Shapiro H."/>
            <person name="Tanguay P."/>
            <person name="Tuskan G.A."/>
            <person name="Henrissat B."/>
            <person name="Van de Peer Y."/>
            <person name="Rouze P."/>
            <person name="Ellis J.G."/>
            <person name="Dodds P.N."/>
            <person name="Schein J.E."/>
            <person name="Zhong S."/>
            <person name="Hamelin R.C."/>
            <person name="Grigoriev I.V."/>
            <person name="Szabo L.J."/>
            <person name="Martin F."/>
        </authorList>
    </citation>
    <scope>NUCLEOTIDE SEQUENCE [LARGE SCALE GENOMIC DNA]</scope>
    <source>
        <strain evidence="3">98AG31 / pathotype 3-4-7</strain>
    </source>
</reference>
<keyword evidence="3" id="KW-1185">Reference proteome</keyword>
<feature type="compositionally biased region" description="Polar residues" evidence="1">
    <location>
        <begin position="1"/>
        <end position="13"/>
    </location>
</feature>
<dbReference type="AlphaFoldDB" id="F4RNT0"/>
<dbReference type="HOGENOM" id="CLU_091779_0_0_1"/>
<evidence type="ECO:0000256" key="1">
    <source>
        <dbReference type="SAM" id="MobiDB-lite"/>
    </source>
</evidence>
<sequence>MPFRVNSTNSEGTAPNMPTDPHIESVSSDPANPRFRCKACLGRGMSNYEHHIKTRAHQEKVRRFEAQLAAEDQLLIGLAANGTEPTTEANAMMASGPLFEPDPNPLDTPCDPPSPISYARLLDATESLIDSLTKLPTDADDTNGHIRFDMLRQALETLDNLEDEENEDEELEDEEEETRDPAVARVRAQEAMDWHPFKNKEHTIDHADLRCQAPRMGYIAGTEGVVLREHLYLESVSRHLSQMSWRTRSSFPIWLLSPNYLTMAR</sequence>
<gene>
    <name evidence="2" type="ORF">MELLADRAFT_87566</name>
</gene>
<dbReference type="RefSeq" id="XP_007410689.1">
    <property type="nucleotide sequence ID" value="XM_007410627.1"/>
</dbReference>
<evidence type="ECO:0000313" key="3">
    <source>
        <dbReference type="Proteomes" id="UP000001072"/>
    </source>
</evidence>
<dbReference type="Proteomes" id="UP000001072">
    <property type="component" value="Unassembled WGS sequence"/>
</dbReference>
<accession>F4RNT0</accession>
<dbReference type="KEGG" id="mlr:MELLADRAFT_87566"/>
<proteinExistence type="predicted"/>
<name>F4RNT0_MELLP</name>
<organism evidence="3">
    <name type="scientific">Melampsora larici-populina (strain 98AG31 / pathotype 3-4-7)</name>
    <name type="common">Poplar leaf rust fungus</name>
    <dbReference type="NCBI Taxonomy" id="747676"/>
    <lineage>
        <taxon>Eukaryota</taxon>
        <taxon>Fungi</taxon>
        <taxon>Dikarya</taxon>
        <taxon>Basidiomycota</taxon>
        <taxon>Pucciniomycotina</taxon>
        <taxon>Pucciniomycetes</taxon>
        <taxon>Pucciniales</taxon>
        <taxon>Melampsoraceae</taxon>
        <taxon>Melampsora</taxon>
    </lineage>
</organism>
<feature type="compositionally biased region" description="Acidic residues" evidence="1">
    <location>
        <begin position="159"/>
        <end position="178"/>
    </location>
</feature>
<dbReference type="VEuPathDB" id="FungiDB:MELLADRAFT_87566"/>
<dbReference type="InParanoid" id="F4RNT0"/>
<dbReference type="GeneID" id="18934560"/>
<feature type="region of interest" description="Disordered" evidence="1">
    <location>
        <begin position="1"/>
        <end position="30"/>
    </location>
</feature>
<protein>
    <submittedName>
        <fullName evidence="2">Uncharacterized protein</fullName>
    </submittedName>
</protein>
<feature type="region of interest" description="Disordered" evidence="1">
    <location>
        <begin position="159"/>
        <end position="181"/>
    </location>
</feature>